<sequence>MNWFDLLVVILIAITLVKGFFSGLVMQIASLAGLILGAVFAGQLSGFIVPKLIKLTEASPHIIGPLSYIVAFLLIIVALFFAGKLLESFVEAIKMSALNRLAGALFCCAKWLVVFSIVINLVVELDQNKHLIKEDVRENAYSYHTVINIARAVIPYLRFDWVKDLKEEAATHIKDKSIAI</sequence>
<organism evidence="6">
    <name type="scientific">uncultured Dysgonomonas sp</name>
    <dbReference type="NCBI Taxonomy" id="206096"/>
    <lineage>
        <taxon>Bacteria</taxon>
        <taxon>Pseudomonadati</taxon>
        <taxon>Bacteroidota</taxon>
        <taxon>Bacteroidia</taxon>
        <taxon>Bacteroidales</taxon>
        <taxon>Dysgonomonadaceae</taxon>
        <taxon>Dysgonomonas</taxon>
        <taxon>environmental samples</taxon>
    </lineage>
</organism>
<comment type="subcellular location">
    <subcellularLocation>
        <location evidence="1">Membrane</location>
        <topology evidence="1">Multi-pass membrane protein</topology>
    </subcellularLocation>
</comment>
<dbReference type="PANTHER" id="PTHR37306:SF1">
    <property type="entry name" value="COLICIN V PRODUCTION PROTEIN"/>
    <property type="match status" value="1"/>
</dbReference>
<name>A0A212JPL4_9BACT</name>
<accession>A0A212JPL4</accession>
<feature type="transmembrane region" description="Helical" evidence="5">
    <location>
        <begin position="62"/>
        <end position="81"/>
    </location>
</feature>
<evidence type="ECO:0000313" key="6">
    <source>
        <dbReference type="EMBL" id="SBW01379.1"/>
    </source>
</evidence>
<keyword evidence="3 5" id="KW-1133">Transmembrane helix</keyword>
<dbReference type="EMBL" id="FLUL01000001">
    <property type="protein sequence ID" value="SBW01379.1"/>
    <property type="molecule type" value="Genomic_DNA"/>
</dbReference>
<keyword evidence="2 5" id="KW-0812">Transmembrane</keyword>
<evidence type="ECO:0000256" key="1">
    <source>
        <dbReference type="ARBA" id="ARBA00004141"/>
    </source>
</evidence>
<feature type="transmembrane region" description="Helical" evidence="5">
    <location>
        <begin position="29"/>
        <end position="50"/>
    </location>
</feature>
<protein>
    <submittedName>
        <fullName evidence="6">CvpA family protein</fullName>
    </submittedName>
</protein>
<proteinExistence type="predicted"/>
<gene>
    <name evidence="6" type="ORF">KL86DYS2_12022</name>
</gene>
<dbReference type="GO" id="GO:0016020">
    <property type="term" value="C:membrane"/>
    <property type="evidence" value="ECO:0007669"/>
    <property type="project" value="UniProtKB-SubCell"/>
</dbReference>
<evidence type="ECO:0000256" key="4">
    <source>
        <dbReference type="ARBA" id="ARBA00023136"/>
    </source>
</evidence>
<evidence type="ECO:0000256" key="5">
    <source>
        <dbReference type="SAM" id="Phobius"/>
    </source>
</evidence>
<feature type="transmembrane region" description="Helical" evidence="5">
    <location>
        <begin position="101"/>
        <end position="123"/>
    </location>
</feature>
<dbReference type="RefSeq" id="WP_296949549.1">
    <property type="nucleotide sequence ID" value="NZ_LT599021.1"/>
</dbReference>
<dbReference type="Pfam" id="PF02674">
    <property type="entry name" value="Colicin_V"/>
    <property type="match status" value="1"/>
</dbReference>
<dbReference type="AlphaFoldDB" id="A0A212JPL4"/>
<dbReference type="PANTHER" id="PTHR37306">
    <property type="entry name" value="COLICIN V PRODUCTION PROTEIN"/>
    <property type="match status" value="1"/>
</dbReference>
<evidence type="ECO:0000256" key="2">
    <source>
        <dbReference type="ARBA" id="ARBA00022692"/>
    </source>
</evidence>
<dbReference type="InterPro" id="IPR003825">
    <property type="entry name" value="Colicin-V_CvpA"/>
</dbReference>
<evidence type="ECO:0000256" key="3">
    <source>
        <dbReference type="ARBA" id="ARBA00022989"/>
    </source>
</evidence>
<keyword evidence="4 5" id="KW-0472">Membrane</keyword>
<dbReference type="GO" id="GO:0009403">
    <property type="term" value="P:toxin biosynthetic process"/>
    <property type="evidence" value="ECO:0007669"/>
    <property type="project" value="InterPro"/>
</dbReference>
<reference evidence="6" key="1">
    <citation type="submission" date="2016-04" db="EMBL/GenBank/DDBJ databases">
        <authorList>
            <person name="Evans L.H."/>
            <person name="Alamgir A."/>
            <person name="Owens N."/>
            <person name="Weber N.D."/>
            <person name="Virtaneva K."/>
            <person name="Barbian K."/>
            <person name="Babar A."/>
            <person name="Rosenke K."/>
        </authorList>
    </citation>
    <scope>NUCLEOTIDE SEQUENCE</scope>
    <source>
        <strain evidence="6">86-2</strain>
    </source>
</reference>